<dbReference type="Proteomes" id="UP000030671">
    <property type="component" value="Unassembled WGS sequence"/>
</dbReference>
<dbReference type="OrthoDB" id="529273at2759"/>
<dbReference type="InterPro" id="IPR007657">
    <property type="entry name" value="Glycosyltransferase_61"/>
</dbReference>
<organism evidence="10 11">
    <name type="scientific">Heterobasidion irregulare (strain TC 32-1)</name>
    <dbReference type="NCBI Taxonomy" id="747525"/>
    <lineage>
        <taxon>Eukaryota</taxon>
        <taxon>Fungi</taxon>
        <taxon>Dikarya</taxon>
        <taxon>Basidiomycota</taxon>
        <taxon>Agaricomycotina</taxon>
        <taxon>Agaricomycetes</taxon>
        <taxon>Russulales</taxon>
        <taxon>Bondarzewiaceae</taxon>
        <taxon>Heterobasidion</taxon>
        <taxon>Heterobasidion annosum species complex</taxon>
    </lineage>
</organism>
<dbReference type="PANTHER" id="PTHR20961">
    <property type="entry name" value="GLYCOSYLTRANSFERASE"/>
    <property type="match status" value="1"/>
</dbReference>
<evidence type="ECO:0000313" key="11">
    <source>
        <dbReference type="Proteomes" id="UP000030671"/>
    </source>
</evidence>
<evidence type="ECO:0000256" key="1">
    <source>
        <dbReference type="ARBA" id="ARBA00004167"/>
    </source>
</evidence>
<dbReference type="GO" id="GO:0035269">
    <property type="term" value="P:protein O-linked glycosylation via mannose"/>
    <property type="evidence" value="ECO:0007669"/>
    <property type="project" value="TreeGrafter"/>
</dbReference>
<evidence type="ECO:0000256" key="2">
    <source>
        <dbReference type="ARBA" id="ARBA00022676"/>
    </source>
</evidence>
<evidence type="ECO:0000313" key="10">
    <source>
        <dbReference type="EMBL" id="ETW80948.1"/>
    </source>
</evidence>
<keyword evidence="5" id="KW-1133">Transmembrane helix</keyword>
<dbReference type="HOGENOM" id="CLU_033167_0_0_1"/>
<evidence type="ECO:0000256" key="5">
    <source>
        <dbReference type="ARBA" id="ARBA00022989"/>
    </source>
</evidence>
<evidence type="ECO:0000256" key="6">
    <source>
        <dbReference type="ARBA" id="ARBA00023136"/>
    </source>
</evidence>
<dbReference type="InterPro" id="IPR049625">
    <property type="entry name" value="Glyco_transf_61_cat"/>
</dbReference>
<dbReference type="InParanoid" id="W4K553"/>
<comment type="subcellular location">
    <subcellularLocation>
        <location evidence="1">Membrane</location>
        <topology evidence="1">Single-pass membrane protein</topology>
    </subcellularLocation>
</comment>
<dbReference type="GeneID" id="20677710"/>
<proteinExistence type="predicted"/>
<keyword evidence="11" id="KW-1185">Reference proteome</keyword>
<gene>
    <name evidence="10" type="ORF">HETIRDRAFT_476688</name>
</gene>
<dbReference type="GO" id="GO:0005783">
    <property type="term" value="C:endoplasmic reticulum"/>
    <property type="evidence" value="ECO:0007669"/>
    <property type="project" value="TreeGrafter"/>
</dbReference>
<dbReference type="RefSeq" id="XP_009547637.1">
    <property type="nucleotide sequence ID" value="XM_009549342.1"/>
</dbReference>
<reference evidence="10 11" key="1">
    <citation type="journal article" date="2012" name="New Phytol.">
        <title>Insight into trade-off between wood decay and parasitism from the genome of a fungal forest pathogen.</title>
        <authorList>
            <person name="Olson A."/>
            <person name="Aerts A."/>
            <person name="Asiegbu F."/>
            <person name="Belbahri L."/>
            <person name="Bouzid O."/>
            <person name="Broberg A."/>
            <person name="Canback B."/>
            <person name="Coutinho P.M."/>
            <person name="Cullen D."/>
            <person name="Dalman K."/>
            <person name="Deflorio G."/>
            <person name="van Diepen L.T."/>
            <person name="Dunand C."/>
            <person name="Duplessis S."/>
            <person name="Durling M."/>
            <person name="Gonthier P."/>
            <person name="Grimwood J."/>
            <person name="Fossdal C.G."/>
            <person name="Hansson D."/>
            <person name="Henrissat B."/>
            <person name="Hietala A."/>
            <person name="Himmelstrand K."/>
            <person name="Hoffmeister D."/>
            <person name="Hogberg N."/>
            <person name="James T.Y."/>
            <person name="Karlsson M."/>
            <person name="Kohler A."/>
            <person name="Kues U."/>
            <person name="Lee Y.H."/>
            <person name="Lin Y.C."/>
            <person name="Lind M."/>
            <person name="Lindquist E."/>
            <person name="Lombard V."/>
            <person name="Lucas S."/>
            <person name="Lunden K."/>
            <person name="Morin E."/>
            <person name="Murat C."/>
            <person name="Park J."/>
            <person name="Raffaello T."/>
            <person name="Rouze P."/>
            <person name="Salamov A."/>
            <person name="Schmutz J."/>
            <person name="Solheim H."/>
            <person name="Stahlberg J."/>
            <person name="Velez H."/>
            <person name="de Vries R.P."/>
            <person name="Wiebenga A."/>
            <person name="Woodward S."/>
            <person name="Yakovlev I."/>
            <person name="Garbelotto M."/>
            <person name="Martin F."/>
            <person name="Grigoriev I.V."/>
            <person name="Stenlid J."/>
        </authorList>
    </citation>
    <scope>NUCLEOTIDE SEQUENCE [LARGE SCALE GENOMIC DNA]</scope>
    <source>
        <strain evidence="10 11">TC 32-1</strain>
    </source>
</reference>
<keyword evidence="7" id="KW-0325">Glycoprotein</keyword>
<dbReference type="Pfam" id="PF04577">
    <property type="entry name" value="Glyco_transf_61"/>
    <property type="match status" value="1"/>
</dbReference>
<dbReference type="eggNOG" id="ENOG502RV66">
    <property type="taxonomic scope" value="Eukaryota"/>
</dbReference>
<feature type="domain" description="Glycosyltransferase 61 catalytic" evidence="9">
    <location>
        <begin position="388"/>
        <end position="463"/>
    </location>
</feature>
<evidence type="ECO:0000259" key="9">
    <source>
        <dbReference type="Pfam" id="PF04577"/>
    </source>
</evidence>
<name>W4K553_HETIT</name>
<dbReference type="KEGG" id="hir:HETIRDRAFT_476688"/>
<keyword evidence="3" id="KW-0808">Transferase</keyword>
<keyword evidence="6" id="KW-0472">Membrane</keyword>
<keyword evidence="4" id="KW-0812">Transmembrane</keyword>
<evidence type="ECO:0000256" key="4">
    <source>
        <dbReference type="ARBA" id="ARBA00022692"/>
    </source>
</evidence>
<keyword evidence="2" id="KW-0328">Glycosyltransferase</keyword>
<evidence type="ECO:0000256" key="8">
    <source>
        <dbReference type="SAM" id="MobiDB-lite"/>
    </source>
</evidence>
<dbReference type="GO" id="GO:0097363">
    <property type="term" value="F:protein O-acetylglucosaminyltransferase activity"/>
    <property type="evidence" value="ECO:0007669"/>
    <property type="project" value="TreeGrafter"/>
</dbReference>
<protein>
    <recommendedName>
        <fullName evidence="9">Glycosyltransferase 61 catalytic domain-containing protein</fullName>
    </recommendedName>
</protein>
<dbReference type="GO" id="GO:0016020">
    <property type="term" value="C:membrane"/>
    <property type="evidence" value="ECO:0007669"/>
    <property type="project" value="UniProtKB-SubCell"/>
</dbReference>
<dbReference type="EMBL" id="KI925459">
    <property type="protein sequence ID" value="ETW80948.1"/>
    <property type="molecule type" value="Genomic_DNA"/>
</dbReference>
<dbReference type="PANTHER" id="PTHR20961:SF38">
    <property type="entry name" value="PROTEIN O-LINKED-MANNOSE BETA-1,4-N-ACETYLGLUCOSAMINYLTRANSFERASE 2"/>
    <property type="match status" value="1"/>
</dbReference>
<accession>W4K553</accession>
<evidence type="ECO:0000256" key="7">
    <source>
        <dbReference type="ARBA" id="ARBA00023180"/>
    </source>
</evidence>
<evidence type="ECO:0000256" key="3">
    <source>
        <dbReference type="ARBA" id="ARBA00022679"/>
    </source>
</evidence>
<feature type="region of interest" description="Disordered" evidence="8">
    <location>
        <begin position="42"/>
        <end position="82"/>
    </location>
</feature>
<sequence>MHILSLFLSDASPAPAFFDHSAKISVSTNNVAPSANLNLDLDHLPDAPPTANNNNLLHPQHPAALSPPSSPLSSLPPSDDPTIDITTTIPETVLISHAPGWSLFRNLYMSGGTLFIVTSDPAAFPDISLLTSTGLPAENTPESIQARMPTAKDMAVITPREAHRRWGGEPLLGHKNRIFPIEGSTFLFNDPGQFLNHYYHFCAELLFGAWAFWSGTFASAPPAAQDVPTTPHPARIIFPHATAPEWRDSPGFNAYFLRAAFPSVAVETQHDWADRTRAGGTGGAKPRAWWFDTVLLADRSAAFRGPECGSRTQRTAAEALRAVSSAAPRTDGSLASPVPASRARDLHTNWWEPVRRAVLRFAGVDPAVLDLGLRASSREAGGLAPAEVVVTYISRQSVRRRLVAEDHEGLVRALREVCGRRGWELNVVKAEKMTREEQVAVVARTTILLGVHGNGLTHLVMMPVTPVSTVIEIFYPSGFAHDYEWTARARGMRHFAIWNDTALAYPDIQYPNYPEGFQGTQIPVHGPHVAKLIEDRVDGRLP</sequence>
<dbReference type="AlphaFoldDB" id="W4K553"/>